<feature type="coiled-coil region" evidence="1">
    <location>
        <begin position="929"/>
        <end position="987"/>
    </location>
</feature>
<dbReference type="Pfam" id="PF13476">
    <property type="entry name" value="AAA_23"/>
    <property type="match status" value="1"/>
</dbReference>
<gene>
    <name evidence="3" type="ORF">AAAT34_01945</name>
</gene>
<dbReference type="PROSITE" id="PS00675">
    <property type="entry name" value="SIGMA54_INTERACT_1"/>
    <property type="match status" value="1"/>
</dbReference>
<sequence length="1153" mass="128602">MELKSISIRNIASIEKADIDLQHGLNDAMTGEPAGIFLISGDTGAGKSVILDAISMALYKTTPRISGVANKTNNEFNNGEGESIRVNCIEQYTRMGISPKDESYSEVVFVGNDGKEYHARLTLGLKLGNTDKTTGRRHIKHRTSQWDYTVDGGPWTKVEAKTGQPLLDAIGLSFEQFGRMAMLAQGQFDTFLTGTKEQREAILEQLTNTEKFSVYGQAIKNLYDRAKQQCDLAQKELDTEKEHALSAADVEALERALKEKAASLNDKQRESDKNAQRLTLVVELQNKEHDAKKEEMRKEDLERVMESDDFKRQVAWVNDWDDTDAERKLLADKLLAEKNKGLAEKALAEAKERFEALSADLVCRKEQLDEQRSAHRALKQWLADRQDRVDIYGKAGVVADQIDQLEDKRTNLEKESARLAEQANKAKALEDNLSKAVEALKQVEGAVDNKQQEIDGLVKKQEALAPGKINADLKDANQRKTHLDLLEQRLKSRAEAQEKQMELKAAIDSDQKALGTLAANVEATHATYVQATQEADAAKALLTTMKMGVDEQLRELRKRLRAEHASTCPLCGQGIDHLLVDEEFENILSPLQAKEKEAAAHLALAQQRWNGAKSAYDTLKGKLDTREKTFAREQKNLKAIQQQLQSMAATASLTVDDTLGAQVAKSADALRRTIAQLEDAQKEAESLQRQINRLLADKKTLDAKKAGAEKAKGEAEAALNANERETARLKSTVDGLKNDIDELNRKLSTDLAPFYPQWAEEVAAAKRQLTADANEYAQRQEADKKQRTDIEKATQLLGTLHNLQQSVGAITGWEPATKNKPLACADISKAWADNHAAVKSLSDRLKECEATIGQATTKLDSYYRQTGRGEAHLLHLIAQTGEIPTLRQMVTKTQADLKSANDALGTARRRVAEITAKLKEDNNGEMPSKDALEQRKAELDASIQALASQRGIVENQLAQNKANTLRLEEKENKLKEAKETFGKWDKLNRIFGGSRFRTLVQTYILRPLLNNANIYLKQITDRYTLTCSEENEQLSILVLDRYNKNQVRSITVFSGGERFMISLALSLALSSLNRPDMNVNILFIDEGFGTLDEKSLDSVMATLEKLREIAGQSNRRVGIISHREELMERIPVQIHVQKRGEGRSSVEILNGLE</sequence>
<evidence type="ECO:0000313" key="4">
    <source>
        <dbReference type="Proteomes" id="UP001487296"/>
    </source>
</evidence>
<dbReference type="PANTHER" id="PTHR32114:SF2">
    <property type="entry name" value="ABC TRANSPORTER ABCH.3"/>
    <property type="match status" value="1"/>
</dbReference>
<dbReference type="SUPFAM" id="SSF52540">
    <property type="entry name" value="P-loop containing nucleoside triphosphate hydrolases"/>
    <property type="match status" value="1"/>
</dbReference>
<feature type="coiled-coil region" evidence="1">
    <location>
        <begin position="395"/>
        <end position="460"/>
    </location>
</feature>
<evidence type="ECO:0000313" key="3">
    <source>
        <dbReference type="EMBL" id="MEQ2485815.1"/>
    </source>
</evidence>
<evidence type="ECO:0000259" key="2">
    <source>
        <dbReference type="Pfam" id="PF13476"/>
    </source>
</evidence>
<evidence type="ECO:0000256" key="1">
    <source>
        <dbReference type="SAM" id="Coils"/>
    </source>
</evidence>
<name>A0ABV1FN73_9BACT</name>
<dbReference type="InterPro" id="IPR025662">
    <property type="entry name" value="Sigma_54_int_dom_ATP-bd_1"/>
</dbReference>
<dbReference type="Gene3D" id="1.10.287.1490">
    <property type="match status" value="1"/>
</dbReference>
<feature type="coiled-coil region" evidence="1">
    <location>
        <begin position="630"/>
        <end position="779"/>
    </location>
</feature>
<dbReference type="RefSeq" id="WP_215758817.1">
    <property type="nucleotide sequence ID" value="NZ_JAHKBE010000003.1"/>
</dbReference>
<dbReference type="Pfam" id="PF13558">
    <property type="entry name" value="SbcC_Walker_B"/>
    <property type="match status" value="1"/>
</dbReference>
<protein>
    <submittedName>
        <fullName evidence="3">SMC family ATPase</fullName>
    </submittedName>
</protein>
<dbReference type="InterPro" id="IPR027417">
    <property type="entry name" value="P-loop_NTPase"/>
</dbReference>
<dbReference type="Proteomes" id="UP001487296">
    <property type="component" value="Unassembled WGS sequence"/>
</dbReference>
<accession>A0ABV1FN73</accession>
<organism evidence="3 4">
    <name type="scientific">Hallella faecis</name>
    <dbReference type="NCBI Taxonomy" id="2841596"/>
    <lineage>
        <taxon>Bacteria</taxon>
        <taxon>Pseudomonadati</taxon>
        <taxon>Bacteroidota</taxon>
        <taxon>Bacteroidia</taxon>
        <taxon>Bacteroidales</taxon>
        <taxon>Prevotellaceae</taxon>
        <taxon>Hallella</taxon>
    </lineage>
</organism>
<feature type="coiled-coil region" evidence="1">
    <location>
        <begin position="223"/>
        <end position="304"/>
    </location>
</feature>
<dbReference type="Gene3D" id="3.40.50.300">
    <property type="entry name" value="P-loop containing nucleotide triphosphate hydrolases"/>
    <property type="match status" value="2"/>
</dbReference>
<reference evidence="3 4" key="1">
    <citation type="submission" date="2024-04" db="EMBL/GenBank/DDBJ databases">
        <title>Human intestinal bacterial collection.</title>
        <authorList>
            <person name="Pauvert C."/>
            <person name="Hitch T.C.A."/>
            <person name="Clavel T."/>
        </authorList>
    </citation>
    <scope>NUCLEOTIDE SEQUENCE [LARGE SCALE GENOMIC DNA]</scope>
    <source>
        <strain evidence="3 4">CLA-AA-H145</strain>
    </source>
</reference>
<feature type="domain" description="Rad50/SbcC-type AAA" evidence="2">
    <location>
        <begin position="5"/>
        <end position="259"/>
    </location>
</feature>
<keyword evidence="4" id="KW-1185">Reference proteome</keyword>
<keyword evidence="1" id="KW-0175">Coiled coil</keyword>
<comment type="caution">
    <text evidence="3">The sequence shown here is derived from an EMBL/GenBank/DDBJ whole genome shotgun (WGS) entry which is preliminary data.</text>
</comment>
<dbReference type="InterPro" id="IPR038729">
    <property type="entry name" value="Rad50/SbcC_AAA"/>
</dbReference>
<proteinExistence type="predicted"/>
<dbReference type="EMBL" id="JBBNFP010000004">
    <property type="protein sequence ID" value="MEQ2485815.1"/>
    <property type="molecule type" value="Genomic_DNA"/>
</dbReference>
<dbReference type="PANTHER" id="PTHR32114">
    <property type="entry name" value="ABC TRANSPORTER ABCH.3"/>
    <property type="match status" value="1"/>
</dbReference>